<dbReference type="SUPFAM" id="SSF53474">
    <property type="entry name" value="alpha/beta-Hydrolases"/>
    <property type="match status" value="1"/>
</dbReference>
<dbReference type="EMBL" id="LPWE01000011">
    <property type="protein sequence ID" value="ODR95325.1"/>
    <property type="molecule type" value="Genomic_DNA"/>
</dbReference>
<dbReference type="GO" id="GO:0016747">
    <property type="term" value="F:acyltransferase activity, transferring groups other than amino-acyl groups"/>
    <property type="evidence" value="ECO:0007669"/>
    <property type="project" value="InterPro"/>
</dbReference>
<dbReference type="Proteomes" id="UP000094172">
    <property type="component" value="Unassembled WGS sequence"/>
</dbReference>
<dbReference type="InterPro" id="IPR029058">
    <property type="entry name" value="AB_hydrolase_fold"/>
</dbReference>
<dbReference type="PANTHER" id="PTHR32268:SF15">
    <property type="entry name" value="HOMOSERINE ACETYLTRANSFERASE FAMILY PROTEIN (AFU_ORTHOLOGUE AFUA_1G15350)"/>
    <property type="match status" value="1"/>
</dbReference>
<dbReference type="STRING" id="1774970.AUC70_04480"/>
<reference evidence="3 4" key="1">
    <citation type="journal article" date="2016" name="Environ. Microbiol.">
        <title>New Methyloceanibacter diversity from North Sea sediments includes methanotroph containing solely the soluble methane monooxygenase.</title>
        <authorList>
            <person name="Vekeman B."/>
            <person name="Kerckhof F.M."/>
            <person name="Cremers G."/>
            <person name="de Vos P."/>
            <person name="Vandamme P."/>
            <person name="Boon N."/>
            <person name="Op den Camp H.J."/>
            <person name="Heylen K."/>
        </authorList>
    </citation>
    <scope>NUCLEOTIDE SEQUENCE [LARGE SCALE GENOMIC DNA]</scope>
    <source>
        <strain evidence="3 4">R-67176</strain>
    </source>
</reference>
<feature type="domain" description="AB hydrolase-1" evidence="2">
    <location>
        <begin position="38"/>
        <end position="310"/>
    </location>
</feature>
<evidence type="ECO:0000313" key="3">
    <source>
        <dbReference type="EMBL" id="ODR95325.1"/>
    </source>
</evidence>
<evidence type="ECO:0000256" key="1">
    <source>
        <dbReference type="PIRSR" id="PIRSR000443-1"/>
    </source>
</evidence>
<dbReference type="AlphaFoldDB" id="A0A1E3VP59"/>
<evidence type="ECO:0000313" key="4">
    <source>
        <dbReference type="Proteomes" id="UP000094172"/>
    </source>
</evidence>
<keyword evidence="4" id="KW-1185">Reference proteome</keyword>
<proteinExistence type="predicted"/>
<sequence>MPIHIERDVRLQSGRTVDEVRLSYAIYGELNAARDNLVIFPTYFTGRQSCNEPYFGQGRALDPNIHCILVPSLIGNSDSSSPSNTTGPDAGAAFPNFTIHDNVRLQRALVDKLFQVERVALVIGWSMGGCQAFEWAAQFPDFVARALPFCATAMCSTHNHVFLEGVKAALTADGDWAGGNYSAPPARGLRAFGRAYAGWAYSREFFNRRLYRPLGFETSEDLLQDWERDHLSWDANDLLCKVWTWQHADISVNGRYHGDLPTALNAIKARMIVMPATTDMYFAETQASREASLIPNAEFRPFFSHWGHCAATPSAPDPGFLPFLDDAIFDLMSE</sequence>
<dbReference type="NCBIfam" id="NF005757">
    <property type="entry name" value="PRK07581.1"/>
    <property type="match status" value="1"/>
</dbReference>
<dbReference type="Pfam" id="PF00561">
    <property type="entry name" value="Abhydrolase_1"/>
    <property type="match status" value="1"/>
</dbReference>
<dbReference type="InterPro" id="IPR008220">
    <property type="entry name" value="HAT_MetX-like"/>
</dbReference>
<dbReference type="PIRSF" id="PIRSF000443">
    <property type="entry name" value="Homoser_Ac_trans"/>
    <property type="match status" value="1"/>
</dbReference>
<organism evidence="3 4">
    <name type="scientific">Methyloceanibacter stevinii</name>
    <dbReference type="NCBI Taxonomy" id="1774970"/>
    <lineage>
        <taxon>Bacteria</taxon>
        <taxon>Pseudomonadati</taxon>
        <taxon>Pseudomonadota</taxon>
        <taxon>Alphaproteobacteria</taxon>
        <taxon>Hyphomicrobiales</taxon>
        <taxon>Hyphomicrobiaceae</taxon>
        <taxon>Methyloceanibacter</taxon>
    </lineage>
</organism>
<feature type="active site" description="Nucleophile" evidence="1">
    <location>
        <position position="126"/>
    </location>
</feature>
<name>A0A1E3VP59_9HYPH</name>
<gene>
    <name evidence="3" type="ORF">AUC70_04480</name>
</gene>
<feature type="active site" evidence="1">
    <location>
        <position position="308"/>
    </location>
</feature>
<feature type="active site" evidence="1">
    <location>
        <position position="279"/>
    </location>
</feature>
<dbReference type="PANTHER" id="PTHR32268">
    <property type="entry name" value="HOMOSERINE O-ACETYLTRANSFERASE"/>
    <property type="match status" value="1"/>
</dbReference>
<dbReference type="InterPro" id="IPR000073">
    <property type="entry name" value="AB_hydrolase_1"/>
</dbReference>
<evidence type="ECO:0000259" key="2">
    <source>
        <dbReference type="Pfam" id="PF00561"/>
    </source>
</evidence>
<dbReference type="Gene3D" id="3.40.50.1820">
    <property type="entry name" value="alpha/beta hydrolase"/>
    <property type="match status" value="1"/>
</dbReference>
<protein>
    <recommendedName>
        <fullName evidence="2">AB hydrolase-1 domain-containing protein</fullName>
    </recommendedName>
</protein>
<comment type="caution">
    <text evidence="3">The sequence shown here is derived from an EMBL/GenBank/DDBJ whole genome shotgun (WGS) entry which is preliminary data.</text>
</comment>
<accession>A0A1E3VP59</accession>